<reference evidence="1 2" key="1">
    <citation type="submission" date="2014-11" db="EMBL/GenBank/DDBJ databases">
        <title>Draft Genome Sequences of Nine Bacillus subtilis Strains that Form Spores with High Heat-Resistance.</title>
        <authorList>
            <person name="Krawcyk A.O."/>
            <person name="Berendsen E.M."/>
            <person name="de Jong A."/>
            <person name="Holsappel S."/>
            <person name="Eijlander R.T."/>
            <person name="Wells-Bennik M."/>
            <person name="Kuipers O.P."/>
        </authorList>
    </citation>
    <scope>NUCLEOTIDE SEQUENCE [LARGE SCALE GENOMIC DNA]</scope>
    <source>
        <strain evidence="1 2">B4067</strain>
    </source>
</reference>
<gene>
    <name evidence="1" type="ORF">B4067_2969</name>
</gene>
<dbReference type="EMBL" id="JSXS01000020">
    <property type="protein sequence ID" value="KIL32752.1"/>
    <property type="molecule type" value="Genomic_DNA"/>
</dbReference>
<dbReference type="AlphaFoldDB" id="A0ABD3ZXE8"/>
<evidence type="ECO:0000313" key="2">
    <source>
        <dbReference type="Proteomes" id="UP000031970"/>
    </source>
</evidence>
<accession>A0ABD3ZXE8</accession>
<sequence>MFIPTLLFYQIENVTIYIIHTSFANIKGKMLFMRMAYFKGITDFVHQLFL</sequence>
<proteinExistence type="predicted"/>
<evidence type="ECO:0000313" key="1">
    <source>
        <dbReference type="EMBL" id="KIL32752.1"/>
    </source>
</evidence>
<protein>
    <submittedName>
        <fullName evidence="1">Uncharacterized protein</fullName>
    </submittedName>
</protein>
<name>A0ABD3ZXE8_BACIU</name>
<organism evidence="1 2">
    <name type="scientific">Bacillus subtilis subsp. subtilis</name>
    <dbReference type="NCBI Taxonomy" id="135461"/>
    <lineage>
        <taxon>Bacteria</taxon>
        <taxon>Bacillati</taxon>
        <taxon>Bacillota</taxon>
        <taxon>Bacilli</taxon>
        <taxon>Bacillales</taxon>
        <taxon>Bacillaceae</taxon>
        <taxon>Bacillus</taxon>
    </lineage>
</organism>
<dbReference type="Proteomes" id="UP000031970">
    <property type="component" value="Unassembled WGS sequence"/>
</dbReference>
<comment type="caution">
    <text evidence="1">The sequence shown here is derived from an EMBL/GenBank/DDBJ whole genome shotgun (WGS) entry which is preliminary data.</text>
</comment>